<name>A0ABN0YHX7_9CAUL</name>
<keyword evidence="5 10" id="KW-0472">Membrane</keyword>
<keyword evidence="4 10" id="KW-1133">Transmembrane helix</keyword>
<dbReference type="EMBL" id="BAAAEJ010000008">
    <property type="protein sequence ID" value="GAA0396249.1"/>
    <property type="molecule type" value="Genomic_DNA"/>
</dbReference>
<reference evidence="12 13" key="1">
    <citation type="journal article" date="2019" name="Int. J. Syst. Evol. Microbiol.">
        <title>The Global Catalogue of Microorganisms (GCM) 10K type strain sequencing project: providing services to taxonomists for standard genome sequencing and annotation.</title>
        <authorList>
            <consortium name="The Broad Institute Genomics Platform"/>
            <consortium name="The Broad Institute Genome Sequencing Center for Infectious Disease"/>
            <person name="Wu L."/>
            <person name="Ma J."/>
        </authorList>
    </citation>
    <scope>NUCLEOTIDE SEQUENCE [LARGE SCALE GENOMIC DNA]</scope>
    <source>
        <strain evidence="12 13">JCM 13476</strain>
    </source>
</reference>
<dbReference type="InterPro" id="IPR011990">
    <property type="entry name" value="TPR-like_helical_dom_sf"/>
</dbReference>
<gene>
    <name evidence="12" type="ORF">GCM10009093_23560</name>
</gene>
<protein>
    <recommendedName>
        <fullName evidence="8">Ancillary SecYEG translocon subunit</fullName>
    </recommendedName>
</protein>
<comment type="subcellular location">
    <subcellularLocation>
        <location evidence="1">Cell membrane</location>
        <topology evidence="1">Single-pass type II membrane protein</topology>
    </subcellularLocation>
</comment>
<keyword evidence="6" id="KW-0143">Chaperone</keyword>
<evidence type="ECO:0000256" key="1">
    <source>
        <dbReference type="ARBA" id="ARBA00004401"/>
    </source>
</evidence>
<dbReference type="Gene3D" id="1.25.40.10">
    <property type="entry name" value="Tetratricopeptide repeat domain"/>
    <property type="match status" value="1"/>
</dbReference>
<evidence type="ECO:0000256" key="4">
    <source>
        <dbReference type="ARBA" id="ARBA00022989"/>
    </source>
</evidence>
<accession>A0ABN0YHX7</accession>
<dbReference type="SUPFAM" id="SSF48452">
    <property type="entry name" value="TPR-like"/>
    <property type="match status" value="1"/>
</dbReference>
<evidence type="ECO:0000256" key="5">
    <source>
        <dbReference type="ARBA" id="ARBA00023136"/>
    </source>
</evidence>
<evidence type="ECO:0000256" key="2">
    <source>
        <dbReference type="ARBA" id="ARBA00022475"/>
    </source>
</evidence>
<evidence type="ECO:0000256" key="6">
    <source>
        <dbReference type="ARBA" id="ARBA00023186"/>
    </source>
</evidence>
<evidence type="ECO:0000259" key="11">
    <source>
        <dbReference type="Pfam" id="PF09976"/>
    </source>
</evidence>
<dbReference type="InterPro" id="IPR018704">
    <property type="entry name" value="SecYEG/CpoB_TPR"/>
</dbReference>
<keyword evidence="2" id="KW-1003">Cell membrane</keyword>
<evidence type="ECO:0000256" key="10">
    <source>
        <dbReference type="SAM" id="Phobius"/>
    </source>
</evidence>
<dbReference type="RefSeq" id="WP_167177953.1">
    <property type="nucleotide sequence ID" value="NZ_BAAAEJ010000008.1"/>
</dbReference>
<dbReference type="PANTHER" id="PTHR38035">
    <property type="entry name" value="UPF0070 PROTEIN YFGM"/>
    <property type="match status" value="1"/>
</dbReference>
<feature type="domain" description="Ancillary SecYEG translocon subunit/Cell division coordinator CpoB TPR" evidence="11">
    <location>
        <begin position="32"/>
        <end position="189"/>
    </location>
</feature>
<evidence type="ECO:0000313" key="12">
    <source>
        <dbReference type="EMBL" id="GAA0396249.1"/>
    </source>
</evidence>
<dbReference type="PANTHER" id="PTHR38035:SF1">
    <property type="entry name" value="ANCILLARY SECYEG TRANSLOCON SUBUNIT"/>
    <property type="match status" value="1"/>
</dbReference>
<evidence type="ECO:0000256" key="7">
    <source>
        <dbReference type="ARBA" id="ARBA00024197"/>
    </source>
</evidence>
<dbReference type="InterPro" id="IPR026039">
    <property type="entry name" value="YfgM"/>
</dbReference>
<proteinExistence type="inferred from homology"/>
<organism evidence="12 13">
    <name type="scientific">Brevundimonas terrae</name>
    <dbReference type="NCBI Taxonomy" id="363631"/>
    <lineage>
        <taxon>Bacteria</taxon>
        <taxon>Pseudomonadati</taxon>
        <taxon>Pseudomonadota</taxon>
        <taxon>Alphaproteobacteria</taxon>
        <taxon>Caulobacterales</taxon>
        <taxon>Caulobacteraceae</taxon>
        <taxon>Brevundimonas</taxon>
    </lineage>
</organism>
<evidence type="ECO:0000313" key="13">
    <source>
        <dbReference type="Proteomes" id="UP001500791"/>
    </source>
</evidence>
<evidence type="ECO:0000256" key="8">
    <source>
        <dbReference type="ARBA" id="ARBA00024235"/>
    </source>
</evidence>
<keyword evidence="3 10" id="KW-0812">Transmembrane</keyword>
<evidence type="ECO:0000256" key="3">
    <source>
        <dbReference type="ARBA" id="ARBA00022692"/>
    </source>
</evidence>
<comment type="caution">
    <text evidence="12">The sequence shown here is derived from an EMBL/GenBank/DDBJ whole genome shotgun (WGS) entry which is preliminary data.</text>
</comment>
<sequence>MVDVFEQVEEELRSERYKRLARTWLPIGAGVGAIALISALGWWGYQTWQTNEADKASVAYQRGIEAFTAGNMDQANTAFGEAADTASRGYKALALMQQAGIAVEQGKNEEAVRLFDEAAKAGRDPIIADGAALKAAYLLVDKGSLEDMTKRLEPLTGEKRPYRALAQEALATVQLLHNKPTEARETFVQLQLGQDVPQTVRQRAVVAVQLIDSGTHGAVRKIVDEAAKLPAQPQMAAPAAAPAPAESAPTAQAQPAQAQ</sequence>
<feature type="region of interest" description="Disordered" evidence="9">
    <location>
        <begin position="231"/>
        <end position="259"/>
    </location>
</feature>
<feature type="transmembrane region" description="Helical" evidence="10">
    <location>
        <begin position="23"/>
        <end position="45"/>
    </location>
</feature>
<dbReference type="Proteomes" id="UP001500791">
    <property type="component" value="Unassembled WGS sequence"/>
</dbReference>
<keyword evidence="13" id="KW-1185">Reference proteome</keyword>
<dbReference type="Pfam" id="PF09976">
    <property type="entry name" value="TPR_21"/>
    <property type="match status" value="1"/>
</dbReference>
<evidence type="ECO:0000256" key="9">
    <source>
        <dbReference type="SAM" id="MobiDB-lite"/>
    </source>
</evidence>
<comment type="similarity">
    <text evidence="7">Belongs to the YfgM family.</text>
</comment>